<organism evidence="2 3">
    <name type="scientific">Solimicrobium silvestre</name>
    <dbReference type="NCBI Taxonomy" id="2099400"/>
    <lineage>
        <taxon>Bacteria</taxon>
        <taxon>Pseudomonadati</taxon>
        <taxon>Pseudomonadota</taxon>
        <taxon>Betaproteobacteria</taxon>
        <taxon>Burkholderiales</taxon>
        <taxon>Oxalobacteraceae</taxon>
        <taxon>Solimicrobium</taxon>
    </lineage>
</organism>
<feature type="transmembrane region" description="Helical" evidence="1">
    <location>
        <begin position="249"/>
        <end position="272"/>
    </location>
</feature>
<protein>
    <submittedName>
        <fullName evidence="2">Bacterial membrane protein YfhO</fullName>
    </submittedName>
</protein>
<accession>A0A2S9H1X0</accession>
<feature type="transmembrane region" description="Helical" evidence="1">
    <location>
        <begin position="309"/>
        <end position="328"/>
    </location>
</feature>
<name>A0A2S9H1X0_9BURK</name>
<dbReference type="EMBL" id="PUGF01000004">
    <property type="protein sequence ID" value="PRC93957.1"/>
    <property type="molecule type" value="Genomic_DNA"/>
</dbReference>
<evidence type="ECO:0000313" key="3">
    <source>
        <dbReference type="Proteomes" id="UP000237839"/>
    </source>
</evidence>
<feature type="transmembrane region" description="Helical" evidence="1">
    <location>
        <begin position="410"/>
        <end position="427"/>
    </location>
</feature>
<reference evidence="2 3" key="1">
    <citation type="submission" date="2018-02" db="EMBL/GenBank/DDBJ databases">
        <title>Solimicrobium silvestre gen. nov., sp. nov., isolated from alpine forest soil.</title>
        <authorList>
            <person name="Margesin R."/>
            <person name="Albuquerque L."/>
            <person name="Zhang D.-C."/>
            <person name="Froufe H.J.C."/>
            <person name="Severino R."/>
            <person name="Roxo I."/>
            <person name="Egas C."/>
            <person name="Da Costa M.S."/>
        </authorList>
    </citation>
    <scope>NUCLEOTIDE SEQUENCE [LARGE SCALE GENOMIC DNA]</scope>
    <source>
        <strain evidence="2 3">S20-91</strain>
    </source>
</reference>
<dbReference type="Proteomes" id="UP000237839">
    <property type="component" value="Unassembled WGS sequence"/>
</dbReference>
<feature type="transmembrane region" description="Helical" evidence="1">
    <location>
        <begin position="150"/>
        <end position="171"/>
    </location>
</feature>
<sequence length="795" mass="87390">MKFIAPLHQKSDSVSTLTNSPNKPLISIRSLWLGMVLITILALIMWRFPLFTPSSVFHGDMIGFGLPLFNLAGRAFSGHASLLWASGVYGGHPIFAEGQGAFANPLTFLIGTIITPIAGPIFAMNFFQFICLLLTGAGMLGLCRQIGFSAVASAFSALAVTFSPFWIYTILDNPVGTGTFLWVPWCLWSLEKWLQQPNLRSSVFLGSTCTAMLLAGYTPGFHATVLYMGVRVIADAFNENTRNIWINTWSIRIATGIAAILICIGLSAIQWLPLLELIAQSHRNDGTGLTLIVDVTTTLRGMFYGNPRAVSFVNIGSPLILALALCALSGVRSIRITGHLFAAIILIQLGCNSPFFRFVYDHNLIPGIHYVRITFQFLIPGIIGIILIAGSSIDAFNPWFSMQTRARRSAILFGVALVWITAAATLYTPDIAIIQLGIAITAFITVTILLSSKYGRFVPITLLFLLTVECSMRLNPFQTANNDNFKIPTSVLAIKSTKNWQDYKVLDTTVALGYAFHDPHTPNLTAEMKVMLYSLSGLTSTLWGINSMDGALALPLKRHTLLTNPILNEINGTSSLPPGLRLIDTLGIRYISTHEPAKDDLAFRTFLHSDGFPWIIENTAAMPRFQIYQDHVTVDSPEAALAVMQTWTKRTLVIENAAGSNHQIEPSDFVSRQPIAADSPSPANFEIIKASDTHYHLNLHATKPCWLFLADANYPGWKAYLDGKPVPVFSAQVQGKAVAIPEGQHQLEFTFESSSFRWGACISFITLMLTTVALLLDWRKRIMGLQLTNKISGNN</sequence>
<keyword evidence="1" id="KW-0472">Membrane</keyword>
<evidence type="ECO:0000256" key="1">
    <source>
        <dbReference type="SAM" id="Phobius"/>
    </source>
</evidence>
<dbReference type="AlphaFoldDB" id="A0A2S9H1X0"/>
<dbReference type="PANTHER" id="PTHR38454">
    <property type="entry name" value="INTEGRAL MEMBRANE PROTEIN-RELATED"/>
    <property type="match status" value="1"/>
</dbReference>
<feature type="transmembrane region" description="Helical" evidence="1">
    <location>
        <begin position="340"/>
        <end position="358"/>
    </location>
</feature>
<feature type="transmembrane region" description="Helical" evidence="1">
    <location>
        <begin position="203"/>
        <end position="228"/>
    </location>
</feature>
<dbReference type="OrthoDB" id="9772884at2"/>
<feature type="transmembrane region" description="Helical" evidence="1">
    <location>
        <begin position="30"/>
        <end position="48"/>
    </location>
</feature>
<comment type="caution">
    <text evidence="2">The sequence shown here is derived from an EMBL/GenBank/DDBJ whole genome shotgun (WGS) entry which is preliminary data.</text>
</comment>
<gene>
    <name evidence="2" type="ORF">S2091_1130</name>
</gene>
<keyword evidence="3" id="KW-1185">Reference proteome</keyword>
<feature type="transmembrane region" description="Helical" evidence="1">
    <location>
        <begin position="370"/>
        <end position="389"/>
    </location>
</feature>
<evidence type="ECO:0000313" key="2">
    <source>
        <dbReference type="EMBL" id="PRC93957.1"/>
    </source>
</evidence>
<keyword evidence="1" id="KW-0812">Transmembrane</keyword>
<feature type="transmembrane region" description="Helical" evidence="1">
    <location>
        <begin position="433"/>
        <end position="450"/>
    </location>
</feature>
<feature type="transmembrane region" description="Helical" evidence="1">
    <location>
        <begin position="756"/>
        <end position="776"/>
    </location>
</feature>
<dbReference type="PANTHER" id="PTHR38454:SF1">
    <property type="entry name" value="INTEGRAL MEMBRANE PROTEIN"/>
    <property type="match status" value="1"/>
</dbReference>
<proteinExistence type="predicted"/>
<keyword evidence="1" id="KW-1133">Transmembrane helix</keyword>
<dbReference type="InterPro" id="IPR018580">
    <property type="entry name" value="Uncharacterised_YfhO"/>
</dbReference>